<evidence type="ECO:0000313" key="1">
    <source>
        <dbReference type="EMBL" id="EMD66912.1"/>
    </source>
</evidence>
<dbReference type="EMBL" id="KB445639">
    <property type="protein sequence ID" value="EMD66912.1"/>
    <property type="molecule type" value="Genomic_DNA"/>
</dbReference>
<dbReference type="AlphaFoldDB" id="M2TDU5"/>
<dbReference type="HOGENOM" id="CLU_2558156_0_0_1"/>
<dbReference type="OrthoDB" id="10301900at2759"/>
<protein>
    <submittedName>
        <fullName evidence="1">Uncharacterized protein</fullName>
    </submittedName>
</protein>
<reference evidence="2" key="2">
    <citation type="journal article" date="2013" name="PLoS Genet.">
        <title>Comparative genome structure, secondary metabolite, and effector coding capacity across Cochliobolus pathogens.</title>
        <authorList>
            <person name="Condon B.J."/>
            <person name="Leng Y."/>
            <person name="Wu D."/>
            <person name="Bushley K.E."/>
            <person name="Ohm R.A."/>
            <person name="Otillar R."/>
            <person name="Martin J."/>
            <person name="Schackwitz W."/>
            <person name="Grimwood J."/>
            <person name="MohdZainudin N."/>
            <person name="Xue C."/>
            <person name="Wang R."/>
            <person name="Manning V.A."/>
            <person name="Dhillon B."/>
            <person name="Tu Z.J."/>
            <person name="Steffenson B.J."/>
            <person name="Salamov A."/>
            <person name="Sun H."/>
            <person name="Lowry S."/>
            <person name="LaButti K."/>
            <person name="Han J."/>
            <person name="Copeland A."/>
            <person name="Lindquist E."/>
            <person name="Barry K."/>
            <person name="Schmutz J."/>
            <person name="Baker S.E."/>
            <person name="Ciuffetti L.M."/>
            <person name="Grigoriev I.V."/>
            <person name="Zhong S."/>
            <person name="Turgeon B.G."/>
        </authorList>
    </citation>
    <scope>NUCLEOTIDE SEQUENCE [LARGE SCALE GENOMIC DNA]</scope>
    <source>
        <strain evidence="2">ND90Pr / ATCC 201652</strain>
    </source>
</reference>
<dbReference type="RefSeq" id="XP_007696705.1">
    <property type="nucleotide sequence ID" value="XM_007698515.1"/>
</dbReference>
<dbReference type="GeneID" id="19135831"/>
<proteinExistence type="predicted"/>
<accession>M2TDU5</accession>
<dbReference type="KEGG" id="bsc:COCSADRAFT_282751"/>
<reference evidence="1 2" key="1">
    <citation type="journal article" date="2012" name="PLoS Pathog.">
        <title>Diverse lifestyles and strategies of plant pathogenesis encoded in the genomes of eighteen Dothideomycetes fungi.</title>
        <authorList>
            <person name="Ohm R.A."/>
            <person name="Feau N."/>
            <person name="Henrissat B."/>
            <person name="Schoch C.L."/>
            <person name="Horwitz B.A."/>
            <person name="Barry K.W."/>
            <person name="Condon B.J."/>
            <person name="Copeland A.C."/>
            <person name="Dhillon B."/>
            <person name="Glaser F."/>
            <person name="Hesse C.N."/>
            <person name="Kosti I."/>
            <person name="LaButti K."/>
            <person name="Lindquist E.A."/>
            <person name="Lucas S."/>
            <person name="Salamov A.A."/>
            <person name="Bradshaw R.E."/>
            <person name="Ciuffetti L."/>
            <person name="Hamelin R.C."/>
            <person name="Kema G.H.J."/>
            <person name="Lawrence C."/>
            <person name="Scott J.A."/>
            <person name="Spatafora J.W."/>
            <person name="Turgeon B.G."/>
            <person name="de Wit P.J.G.M."/>
            <person name="Zhong S."/>
            <person name="Goodwin S.B."/>
            <person name="Grigoriev I.V."/>
        </authorList>
    </citation>
    <scope>NUCLEOTIDE SEQUENCE [LARGE SCALE GENOMIC DNA]</scope>
    <source>
        <strain evidence="2">ND90Pr / ATCC 201652</strain>
    </source>
</reference>
<gene>
    <name evidence="1" type="ORF">COCSADRAFT_282751</name>
</gene>
<organism evidence="1 2">
    <name type="scientific">Cochliobolus sativus (strain ND90Pr / ATCC 201652)</name>
    <name type="common">Common root rot and spot blotch fungus</name>
    <name type="synonym">Bipolaris sorokiniana</name>
    <dbReference type="NCBI Taxonomy" id="665912"/>
    <lineage>
        <taxon>Eukaryota</taxon>
        <taxon>Fungi</taxon>
        <taxon>Dikarya</taxon>
        <taxon>Ascomycota</taxon>
        <taxon>Pezizomycotina</taxon>
        <taxon>Dothideomycetes</taxon>
        <taxon>Pleosporomycetidae</taxon>
        <taxon>Pleosporales</taxon>
        <taxon>Pleosporineae</taxon>
        <taxon>Pleosporaceae</taxon>
        <taxon>Bipolaris</taxon>
    </lineage>
</organism>
<feature type="non-terminal residue" evidence="1">
    <location>
        <position position="1"/>
    </location>
</feature>
<dbReference type="OMA" id="CHLLLYM"/>
<evidence type="ECO:0000313" key="2">
    <source>
        <dbReference type="Proteomes" id="UP000016934"/>
    </source>
</evidence>
<dbReference type="Proteomes" id="UP000016934">
    <property type="component" value="Unassembled WGS sequence"/>
</dbReference>
<sequence length="82" mass="9324">MLKHRLRDMIGLFDLPINKLSVLSIAHPMVFPARRYIPEPTRTTSLGTLLILASACVTVRHLLLHMPWTGIHVIGMDEGRQR</sequence>
<keyword evidence="2" id="KW-1185">Reference proteome</keyword>
<name>M2TDU5_COCSN</name>